<dbReference type="Pfam" id="PF09195">
    <property type="entry name" value="Endonuc-BglII"/>
    <property type="match status" value="1"/>
</dbReference>
<keyword evidence="2" id="KW-1185">Reference proteome</keyword>
<keyword evidence="1" id="KW-0255">Endonuclease</keyword>
<dbReference type="GO" id="GO:0009307">
    <property type="term" value="P:DNA restriction-modification system"/>
    <property type="evidence" value="ECO:0007669"/>
    <property type="project" value="InterPro"/>
</dbReference>
<keyword evidence="1" id="KW-0540">Nuclease</keyword>
<dbReference type="InterPro" id="IPR015278">
    <property type="entry name" value="BglII-like"/>
</dbReference>
<accession>A0A1B4UZX6</accession>
<dbReference type="Gene3D" id="3.40.91.20">
    <property type="match status" value="1"/>
</dbReference>
<dbReference type="GO" id="GO:0009036">
    <property type="term" value="F:type II site-specific deoxyribonuclease activity"/>
    <property type="evidence" value="ECO:0007669"/>
    <property type="project" value="InterPro"/>
</dbReference>
<dbReference type="GO" id="GO:0003677">
    <property type="term" value="F:DNA binding"/>
    <property type="evidence" value="ECO:0007669"/>
    <property type="project" value="InterPro"/>
</dbReference>
<sequence>MRIVESYSHLNGEEYLIVHHPKVYKEIKQVIAAVDASACLVKESKEKTMHGKRLYGPKRLNNEFAKLFRAKGWAESRYHYYVTTKRDYLQEMITLSPKEQKAFLISKGIKEPIKSYKQTDFVKDKIAIEVQFGKYAFVAFDLFVKHLLFYSGGIINVGVEVLPVKAMASDPKGGRLMSTGIAYYEGEVYNILRHGRNSPPVPLLILGIAP</sequence>
<dbReference type="Proteomes" id="UP000218899">
    <property type="component" value="Chromosome"/>
</dbReference>
<dbReference type="InterPro" id="IPR011338">
    <property type="entry name" value="BamHI/BglII/BstY"/>
</dbReference>
<dbReference type="SUPFAM" id="SSF52980">
    <property type="entry name" value="Restriction endonuclease-like"/>
    <property type="match status" value="1"/>
</dbReference>
<gene>
    <name evidence="1" type="ORF">SVA_0128</name>
</gene>
<dbReference type="InterPro" id="IPR011335">
    <property type="entry name" value="Restrct_endonuc-II-like"/>
</dbReference>
<dbReference type="GO" id="GO:0000287">
    <property type="term" value="F:magnesium ion binding"/>
    <property type="evidence" value="ECO:0007669"/>
    <property type="project" value="InterPro"/>
</dbReference>
<evidence type="ECO:0000313" key="1">
    <source>
        <dbReference type="EMBL" id="BAU46710.1"/>
    </source>
</evidence>
<dbReference type="EMBL" id="AP014936">
    <property type="protein sequence ID" value="BAU46710.1"/>
    <property type="molecule type" value="Genomic_DNA"/>
</dbReference>
<dbReference type="RefSeq" id="WP_096457316.1">
    <property type="nucleotide sequence ID" value="NZ_AP014936.1"/>
</dbReference>
<dbReference type="AlphaFoldDB" id="A0A1B4UZX6"/>
<protein>
    <submittedName>
        <fullName evidence="1">Restriction endonuclease BglII</fullName>
    </submittedName>
</protein>
<proteinExistence type="predicted"/>
<dbReference type="CDD" id="cd22317">
    <property type="entry name" value="BstYI-like"/>
    <property type="match status" value="1"/>
</dbReference>
<keyword evidence="1" id="KW-0378">Hydrolase</keyword>
<dbReference type="REBASE" id="138033">
    <property type="entry name" value="SvaN76ORF127P"/>
</dbReference>
<evidence type="ECO:0000313" key="2">
    <source>
        <dbReference type="Proteomes" id="UP000218899"/>
    </source>
</evidence>
<reference evidence="1 2" key="1">
    <citation type="submission" date="2015-08" db="EMBL/GenBank/DDBJ databases">
        <title>Complete genome sequence of Sulfurifustis variabilis.</title>
        <authorList>
            <person name="Miura A."/>
            <person name="Kojima H."/>
            <person name="Fukui M."/>
        </authorList>
    </citation>
    <scope>NUCLEOTIDE SEQUENCE [LARGE SCALE GENOMIC DNA]</scope>
    <source>
        <strain evidence="2">skN76</strain>
    </source>
</reference>
<dbReference type="KEGG" id="sva:SVA_0128"/>
<name>A0A1B4UZX6_9GAMM</name>
<organism evidence="1 2">
    <name type="scientific">Sulfurifustis variabilis</name>
    <dbReference type="NCBI Taxonomy" id="1675686"/>
    <lineage>
        <taxon>Bacteria</taxon>
        <taxon>Pseudomonadati</taxon>
        <taxon>Pseudomonadota</taxon>
        <taxon>Gammaproteobacteria</taxon>
        <taxon>Acidiferrobacterales</taxon>
        <taxon>Acidiferrobacteraceae</taxon>
        <taxon>Sulfurifustis</taxon>
    </lineage>
</organism>
<dbReference type="OrthoDB" id="9799686at2"/>